<organism evidence="14 15">
    <name type="scientific">Chara braunii</name>
    <name type="common">Braun's stonewort</name>
    <dbReference type="NCBI Taxonomy" id="69332"/>
    <lineage>
        <taxon>Eukaryota</taxon>
        <taxon>Viridiplantae</taxon>
        <taxon>Streptophyta</taxon>
        <taxon>Charophyceae</taxon>
        <taxon>Charales</taxon>
        <taxon>Characeae</taxon>
        <taxon>Chara</taxon>
    </lineage>
</organism>
<dbReference type="PANTHER" id="PTHR42737:SF8">
    <property type="entry name" value="THIOREDOXIN-DISULFIDE REDUCTASE"/>
    <property type="match status" value="1"/>
</dbReference>
<dbReference type="GO" id="GO:0004791">
    <property type="term" value="F:thioredoxin-disulfide reductase (NADPH) activity"/>
    <property type="evidence" value="ECO:0007669"/>
    <property type="project" value="UniProtKB-EC"/>
</dbReference>
<dbReference type="InterPro" id="IPR036188">
    <property type="entry name" value="FAD/NAD-bd_sf"/>
</dbReference>
<keyword evidence="8" id="KW-1015">Disulfide bond</keyword>
<feature type="domain" description="Pyridine nucleotide-disulphide oxidoreductase dimerisation" evidence="12">
    <location>
        <begin position="421"/>
        <end position="541"/>
    </location>
</feature>
<dbReference type="InterPro" id="IPR006338">
    <property type="entry name" value="Thioredoxin/glutathione_Rdtase"/>
</dbReference>
<dbReference type="Pfam" id="PF07992">
    <property type="entry name" value="Pyr_redox_2"/>
    <property type="match status" value="1"/>
</dbReference>
<evidence type="ECO:0000256" key="8">
    <source>
        <dbReference type="ARBA" id="ARBA00023157"/>
    </source>
</evidence>
<accession>A0A388LUK7</accession>
<dbReference type="PRINTS" id="PR00368">
    <property type="entry name" value="FADPNR"/>
</dbReference>
<dbReference type="OMA" id="MPTKYDL"/>
<dbReference type="Gene3D" id="3.50.50.60">
    <property type="entry name" value="FAD/NAD(P)-binding domain"/>
    <property type="match status" value="2"/>
</dbReference>
<dbReference type="NCBIfam" id="TIGR01438">
    <property type="entry name" value="TGR"/>
    <property type="match status" value="1"/>
</dbReference>
<dbReference type="GO" id="GO:0045454">
    <property type="term" value="P:cell redox homeostasis"/>
    <property type="evidence" value="ECO:0007669"/>
    <property type="project" value="InterPro"/>
</dbReference>
<feature type="binding site" evidence="11">
    <location>
        <position position="344"/>
    </location>
    <ligand>
        <name>NAD(+)</name>
        <dbReference type="ChEBI" id="CHEBI:57540"/>
    </ligand>
</feature>
<feature type="binding site" evidence="11">
    <location>
        <position position="187"/>
    </location>
    <ligand>
        <name>FAD</name>
        <dbReference type="ChEBI" id="CHEBI:57692"/>
    </ligand>
</feature>
<evidence type="ECO:0000256" key="1">
    <source>
        <dbReference type="ARBA" id="ARBA00007532"/>
    </source>
</evidence>
<dbReference type="InterPro" id="IPR004099">
    <property type="entry name" value="Pyr_nucl-diS_OxRdtase_dimer"/>
</dbReference>
<feature type="domain" description="FAD/NAD(P)-binding" evidence="13">
    <location>
        <begin position="69"/>
        <end position="401"/>
    </location>
</feature>
<feature type="binding site" evidence="11">
    <location>
        <position position="385"/>
    </location>
    <ligand>
        <name>FAD</name>
        <dbReference type="ChEBI" id="CHEBI:57692"/>
    </ligand>
</feature>
<evidence type="ECO:0000256" key="11">
    <source>
        <dbReference type="PIRSR" id="PIRSR000350-3"/>
    </source>
</evidence>
<evidence type="ECO:0000256" key="2">
    <source>
        <dbReference type="ARBA" id="ARBA00012610"/>
    </source>
</evidence>
<keyword evidence="11" id="KW-0547">Nucleotide-binding</keyword>
<evidence type="ECO:0000256" key="7">
    <source>
        <dbReference type="ARBA" id="ARBA00023002"/>
    </source>
</evidence>
<dbReference type="SUPFAM" id="SSF51905">
    <property type="entry name" value="FAD/NAD(P)-binding domain"/>
    <property type="match status" value="1"/>
</dbReference>
<feature type="active site" description="Proton acceptor" evidence="10">
    <location>
        <position position="532"/>
    </location>
</feature>
<evidence type="ECO:0000313" key="14">
    <source>
        <dbReference type="EMBL" id="GBG85941.1"/>
    </source>
</evidence>
<evidence type="ECO:0000256" key="6">
    <source>
        <dbReference type="ARBA" id="ARBA00022933"/>
    </source>
</evidence>
<dbReference type="GO" id="GO:0005829">
    <property type="term" value="C:cytosol"/>
    <property type="evidence" value="ECO:0007669"/>
    <property type="project" value="TreeGrafter"/>
</dbReference>
<dbReference type="GO" id="GO:0050660">
    <property type="term" value="F:flavin adenine dinucleotide binding"/>
    <property type="evidence" value="ECO:0007669"/>
    <property type="project" value="InterPro"/>
</dbReference>
<dbReference type="Gramene" id="GBG85941">
    <property type="protein sequence ID" value="GBG85941"/>
    <property type="gene ID" value="CBR_g40754"/>
</dbReference>
<proteinExistence type="inferred from homology"/>
<evidence type="ECO:0000259" key="13">
    <source>
        <dbReference type="Pfam" id="PF07992"/>
    </source>
</evidence>
<sequence length="558" mass="61242">MAADVIGDLIKIFQPKSKRRPSFGLQTAGWKVYEGPEAKTVEAGRTGSRIWRPAVRDTQLPEERHGFQYDLVVIGGGCGGLACAREAAKFGKKVAVLDYVYPSPAGTVWGLGGTSVNVGCIPKMLMHHAAVVGEAIVDAQEAGWNVRVDGHDWNKLVMMVQDYINSLNLGYKIALRDAKIDYIHAYGRFVDAHTVECKDRRAGVRAITSRRFVIAVGGRPRYMGVDGDKEFCITSDDLFAWDKPPGKTLCVGGSFVALEIAGFLTSLGFGVTVFARSVFLRGFDQQAAEHVVSYMEHQGTKMIANSVPIKFERDEKGKVLVTYSERKSDVFRKEVFDTVIIAVGRDALTLDLRLDKAGVEFNQSTGKIRAVHEQTNVKHIYAVGDVLEGKQELAAVAIKTGTLLAKRLFGGGKEFTDYCEVPATVYTPLEYGCIGMAEDAAEQQYGAENIEVYVSYLKPMLWNLNKKMRPNGTYLREDHACFLKLVTLIPEKERIIGLHIVAPNAGEIVGGYAVALKLGARKEDFDASVGVHPSISEEFTLMKVTKRSGGNPYKPACV</sequence>
<protein>
    <recommendedName>
        <fullName evidence="2">thioredoxin-disulfide reductase (NADPH)</fullName>
        <ecNumber evidence="2">1.8.1.9</ecNumber>
    </recommendedName>
</protein>
<dbReference type="Gene3D" id="3.30.390.30">
    <property type="match status" value="1"/>
</dbReference>
<dbReference type="InterPro" id="IPR046952">
    <property type="entry name" value="GSHR/TRXR-like"/>
</dbReference>
<dbReference type="InterPro" id="IPR023753">
    <property type="entry name" value="FAD/NAD-binding_dom"/>
</dbReference>
<keyword evidence="5" id="KW-0521">NADP</keyword>
<dbReference type="InterPro" id="IPR001100">
    <property type="entry name" value="Pyr_nuc-diS_OxRdtase"/>
</dbReference>
<feature type="binding site" evidence="11">
    <location>
        <begin position="252"/>
        <end position="259"/>
    </location>
    <ligand>
        <name>NAD(+)</name>
        <dbReference type="ChEBI" id="CHEBI:57540"/>
    </ligand>
</feature>
<dbReference type="SUPFAM" id="SSF55424">
    <property type="entry name" value="FAD/NAD-linked reductases, dimerisation (C-terminal) domain"/>
    <property type="match status" value="1"/>
</dbReference>
<evidence type="ECO:0000256" key="3">
    <source>
        <dbReference type="ARBA" id="ARBA00022630"/>
    </source>
</evidence>
<reference evidence="14 15" key="1">
    <citation type="journal article" date="2018" name="Cell">
        <title>The Chara Genome: Secondary Complexity and Implications for Plant Terrestrialization.</title>
        <authorList>
            <person name="Nishiyama T."/>
            <person name="Sakayama H."/>
            <person name="Vries J.D."/>
            <person name="Buschmann H."/>
            <person name="Saint-Marcoux D."/>
            <person name="Ullrich K.K."/>
            <person name="Haas F.B."/>
            <person name="Vanderstraeten L."/>
            <person name="Becker D."/>
            <person name="Lang D."/>
            <person name="Vosolsobe S."/>
            <person name="Rombauts S."/>
            <person name="Wilhelmsson P.K.I."/>
            <person name="Janitza P."/>
            <person name="Kern R."/>
            <person name="Heyl A."/>
            <person name="Rumpler F."/>
            <person name="Villalobos L.I.A.C."/>
            <person name="Clay J.M."/>
            <person name="Skokan R."/>
            <person name="Toyoda A."/>
            <person name="Suzuki Y."/>
            <person name="Kagoshima H."/>
            <person name="Schijlen E."/>
            <person name="Tajeshwar N."/>
            <person name="Catarino B."/>
            <person name="Hetherington A.J."/>
            <person name="Saltykova A."/>
            <person name="Bonnot C."/>
            <person name="Breuninger H."/>
            <person name="Symeonidi A."/>
            <person name="Radhakrishnan G.V."/>
            <person name="Van Nieuwerburgh F."/>
            <person name="Deforce D."/>
            <person name="Chang C."/>
            <person name="Karol K.G."/>
            <person name="Hedrich R."/>
            <person name="Ulvskov P."/>
            <person name="Glockner G."/>
            <person name="Delwiche C.F."/>
            <person name="Petrasek J."/>
            <person name="Van de Peer Y."/>
            <person name="Friml J."/>
            <person name="Beilby M."/>
            <person name="Dolan L."/>
            <person name="Kohara Y."/>
            <person name="Sugano S."/>
            <person name="Fujiyama A."/>
            <person name="Delaux P.-M."/>
            <person name="Quint M."/>
            <person name="TheiBen G."/>
            <person name="Hagemann M."/>
            <person name="Harholt J."/>
            <person name="Dunand C."/>
            <person name="Zachgo S."/>
            <person name="Langdale J."/>
            <person name="Maumus F."/>
            <person name="Straeten D.V.D."/>
            <person name="Gould S.B."/>
            <person name="Rensing S.A."/>
        </authorList>
    </citation>
    <scope>NUCLEOTIDE SEQUENCE [LARGE SCALE GENOMIC DNA]</scope>
    <source>
        <strain evidence="14 15">S276</strain>
    </source>
</reference>
<keyword evidence="15" id="KW-1185">Reference proteome</keyword>
<comment type="caution">
    <text evidence="14">The sequence shown here is derived from an EMBL/GenBank/DDBJ whole genome shotgun (WGS) entry which is preliminary data.</text>
</comment>
<dbReference type="EMBL" id="BFEA01000541">
    <property type="protein sequence ID" value="GBG85941.1"/>
    <property type="molecule type" value="Genomic_DNA"/>
</dbReference>
<dbReference type="GO" id="GO:0034599">
    <property type="term" value="P:cellular response to oxidative stress"/>
    <property type="evidence" value="ECO:0007669"/>
    <property type="project" value="TreeGrafter"/>
</dbReference>
<keyword evidence="4 11" id="KW-0274">FAD</keyword>
<keyword evidence="11" id="KW-0520">NAD</keyword>
<dbReference type="InterPro" id="IPR016156">
    <property type="entry name" value="FAD/NAD-linked_Rdtase_dimer_sf"/>
</dbReference>
<evidence type="ECO:0000256" key="9">
    <source>
        <dbReference type="ARBA" id="ARBA00023284"/>
    </source>
</evidence>
<evidence type="ECO:0000256" key="5">
    <source>
        <dbReference type="ARBA" id="ARBA00022857"/>
    </source>
</evidence>
<dbReference type="GO" id="GO:0006749">
    <property type="term" value="P:glutathione metabolic process"/>
    <property type="evidence" value="ECO:0007669"/>
    <property type="project" value="TreeGrafter"/>
</dbReference>
<dbReference type="PANTHER" id="PTHR42737">
    <property type="entry name" value="GLUTATHIONE REDUCTASE"/>
    <property type="match status" value="1"/>
</dbReference>
<evidence type="ECO:0000256" key="10">
    <source>
        <dbReference type="PIRSR" id="PIRSR000350-2"/>
    </source>
</evidence>
<name>A0A388LUK7_CHABU</name>
<dbReference type="Pfam" id="PF02852">
    <property type="entry name" value="Pyr_redox_dim"/>
    <property type="match status" value="1"/>
</dbReference>
<gene>
    <name evidence="14" type="ORF">CBR_g40754</name>
</gene>
<evidence type="ECO:0000313" key="15">
    <source>
        <dbReference type="Proteomes" id="UP000265515"/>
    </source>
</evidence>
<keyword evidence="3" id="KW-0285">Flavoprotein</keyword>
<dbReference type="Proteomes" id="UP000265515">
    <property type="component" value="Unassembled WGS sequence"/>
</dbReference>
<dbReference type="PIRSF" id="PIRSF000350">
    <property type="entry name" value="Mercury_reductase_MerA"/>
    <property type="match status" value="1"/>
</dbReference>
<comment type="similarity">
    <text evidence="1">Belongs to the class-I pyridine nucleotide-disulfide oxidoreductase family.</text>
</comment>
<evidence type="ECO:0000256" key="4">
    <source>
        <dbReference type="ARBA" id="ARBA00022827"/>
    </source>
</evidence>
<evidence type="ECO:0000259" key="12">
    <source>
        <dbReference type="Pfam" id="PF02852"/>
    </source>
</evidence>
<dbReference type="OrthoDB" id="5956163at2759"/>
<dbReference type="STRING" id="69332.A0A388LUK7"/>
<comment type="cofactor">
    <cofactor evidence="11">
        <name>FAD</name>
        <dbReference type="ChEBI" id="CHEBI:57692"/>
    </cofactor>
    <text evidence="11">Binds 1 FAD per subunit.</text>
</comment>
<keyword evidence="9" id="KW-0676">Redox-active center</keyword>
<dbReference type="GO" id="GO:0005739">
    <property type="term" value="C:mitochondrion"/>
    <property type="evidence" value="ECO:0007669"/>
    <property type="project" value="TreeGrafter"/>
</dbReference>
<keyword evidence="7" id="KW-0560">Oxidoreductase</keyword>
<dbReference type="FunFam" id="3.50.50.60:FF:000012">
    <property type="entry name" value="Thioredoxin reductase 1, cytoplasmic"/>
    <property type="match status" value="1"/>
</dbReference>
<dbReference type="EC" id="1.8.1.9" evidence="2"/>
<dbReference type="AlphaFoldDB" id="A0A388LUK7"/>
<dbReference type="PRINTS" id="PR00411">
    <property type="entry name" value="PNDRDTASEI"/>
</dbReference>
<dbReference type="GO" id="GO:0004362">
    <property type="term" value="F:glutathione-disulfide reductase (NADPH) activity"/>
    <property type="evidence" value="ECO:0007669"/>
    <property type="project" value="TreeGrafter"/>
</dbReference>
<keyword evidence="6" id="KW-0712">Selenocysteine</keyword>